<protein>
    <submittedName>
        <fullName evidence="2">Uncharacterized protein</fullName>
    </submittedName>
</protein>
<organism evidence="2 3">
    <name type="scientific">Pseudomonas phage PaBG</name>
    <dbReference type="NCBI Taxonomy" id="1335230"/>
    <lineage>
        <taxon>Viruses</taxon>
        <taxon>Duplodnaviria</taxon>
        <taxon>Heunggongvirae</taxon>
        <taxon>Uroviricota</taxon>
        <taxon>Caudoviricetes</taxon>
        <taxon>Baikalvirus</taxon>
        <taxon>Baikalvirus PaBG</taxon>
    </lineage>
</organism>
<proteinExistence type="predicted"/>
<reference evidence="2 3" key="1">
    <citation type="journal article" date="2014" name="Genome Announc.">
        <title>Complete Genome Sequence of the Novel Giant Pseudomonas Phage PaBG.</title>
        <authorList>
            <person name="Sykilinda N.N."/>
            <person name="Bondar A.A."/>
            <person name="Gorshkova A.S."/>
            <person name="Kurochkina L.P."/>
            <person name="Kulikov E.E."/>
            <person name="Shneider M.M."/>
            <person name="Kadykov V.A."/>
            <person name="Solovjeva N.V."/>
            <person name="Kabilov M.R."/>
            <person name="Mesyanzhinov V.V."/>
            <person name="Vlassov V.V."/>
            <person name="Drukker V.V."/>
            <person name="Miroshnikov K.A."/>
        </authorList>
    </citation>
    <scope>NUCLEOTIDE SEQUENCE [LARGE SCALE GENOMIC DNA]</scope>
</reference>
<evidence type="ECO:0000313" key="3">
    <source>
        <dbReference type="Proteomes" id="UP000015545"/>
    </source>
</evidence>
<evidence type="ECO:0000313" key="2">
    <source>
        <dbReference type="EMBL" id="AGS82025.1"/>
    </source>
</evidence>
<evidence type="ECO:0000256" key="1">
    <source>
        <dbReference type="SAM" id="MobiDB-lite"/>
    </source>
</evidence>
<feature type="region of interest" description="Disordered" evidence="1">
    <location>
        <begin position="1"/>
        <end position="20"/>
    </location>
</feature>
<accession>S5VZL5</accession>
<dbReference type="EMBL" id="KF147891">
    <property type="protein sequence ID" value="AGS82025.1"/>
    <property type="molecule type" value="Genomic_DNA"/>
</dbReference>
<dbReference type="Proteomes" id="UP000015545">
    <property type="component" value="Segment"/>
</dbReference>
<name>S5VZL5_9CAUD</name>
<gene>
    <name evidence="2" type="ORF">PaBG_00141</name>
</gene>
<dbReference type="KEGG" id="vg:16574827"/>
<dbReference type="RefSeq" id="YP_008433472.1">
    <property type="nucleotide sequence ID" value="NC_022096.1"/>
</dbReference>
<sequence length="52" mass="6257">MSRTKHGSKQPGEFWSRRPFSSIGYGRELKTLCHRAERRIADREIQRELREL</sequence>
<keyword evidence="3" id="KW-1185">Reference proteome</keyword>